<sequence>MAPRSQPTTEISPIPPPHPPRQHLKVHLDTPIFELESCYGQNHPHYPKTVRQYYELNSNQLDHLLAFFHQTYPPTAETTSERYPTTISPLLGHNGRAYSLNVEYKRSLFGKFIGLKNDLVDYKINPLKYQEVYDKQAITEAIRPSGKASSGTGPSGAVMTGAGTFSASTVQRRDKKRRDKRKGFFARFRFGK</sequence>
<feature type="compositionally biased region" description="Basic residues" evidence="1">
    <location>
        <begin position="173"/>
        <end position="192"/>
    </location>
</feature>
<accession>A0A9W9MFX6</accession>
<organism evidence="2 3">
    <name type="scientific">Penicillium cf. griseofulvum</name>
    <dbReference type="NCBI Taxonomy" id="2972120"/>
    <lineage>
        <taxon>Eukaryota</taxon>
        <taxon>Fungi</taxon>
        <taxon>Dikarya</taxon>
        <taxon>Ascomycota</taxon>
        <taxon>Pezizomycotina</taxon>
        <taxon>Eurotiomycetes</taxon>
        <taxon>Eurotiomycetidae</taxon>
        <taxon>Eurotiales</taxon>
        <taxon>Aspergillaceae</taxon>
        <taxon>Penicillium</taxon>
    </lineage>
</organism>
<feature type="compositionally biased region" description="Low complexity" evidence="1">
    <location>
        <begin position="1"/>
        <end position="12"/>
    </location>
</feature>
<evidence type="ECO:0000313" key="3">
    <source>
        <dbReference type="Proteomes" id="UP001150879"/>
    </source>
</evidence>
<gene>
    <name evidence="2" type="ORF">N7472_004921</name>
</gene>
<dbReference type="EMBL" id="JAPQKP010000003">
    <property type="protein sequence ID" value="KAJ5199717.1"/>
    <property type="molecule type" value="Genomic_DNA"/>
</dbReference>
<dbReference type="Proteomes" id="UP001150879">
    <property type="component" value="Unassembled WGS sequence"/>
</dbReference>
<reference evidence="2" key="1">
    <citation type="submission" date="2022-11" db="EMBL/GenBank/DDBJ databases">
        <authorList>
            <person name="Petersen C."/>
        </authorList>
    </citation>
    <scope>NUCLEOTIDE SEQUENCE</scope>
    <source>
        <strain evidence="2">IBT 16849</strain>
    </source>
</reference>
<dbReference type="OrthoDB" id="4156665at2759"/>
<proteinExistence type="predicted"/>
<feature type="region of interest" description="Disordered" evidence="1">
    <location>
        <begin position="1"/>
        <end position="21"/>
    </location>
</feature>
<protein>
    <submittedName>
        <fullName evidence="2">Uncharacterized protein</fullName>
    </submittedName>
</protein>
<name>A0A9W9MFX6_9EURO</name>
<reference evidence="2" key="2">
    <citation type="journal article" date="2023" name="IMA Fungus">
        <title>Comparative genomic study of the Penicillium genus elucidates a diverse pangenome and 15 lateral gene transfer events.</title>
        <authorList>
            <person name="Petersen C."/>
            <person name="Sorensen T."/>
            <person name="Nielsen M.R."/>
            <person name="Sondergaard T.E."/>
            <person name="Sorensen J.L."/>
            <person name="Fitzpatrick D.A."/>
            <person name="Frisvad J.C."/>
            <person name="Nielsen K.L."/>
        </authorList>
    </citation>
    <scope>NUCLEOTIDE SEQUENCE</scope>
    <source>
        <strain evidence="2">IBT 16849</strain>
    </source>
</reference>
<evidence type="ECO:0000313" key="2">
    <source>
        <dbReference type="EMBL" id="KAJ5199717.1"/>
    </source>
</evidence>
<feature type="region of interest" description="Disordered" evidence="1">
    <location>
        <begin position="143"/>
        <end position="192"/>
    </location>
</feature>
<evidence type="ECO:0000256" key="1">
    <source>
        <dbReference type="SAM" id="MobiDB-lite"/>
    </source>
</evidence>
<keyword evidence="3" id="KW-1185">Reference proteome</keyword>
<comment type="caution">
    <text evidence="2">The sequence shown here is derived from an EMBL/GenBank/DDBJ whole genome shotgun (WGS) entry which is preliminary data.</text>
</comment>
<dbReference type="AlphaFoldDB" id="A0A9W9MFX6"/>